<sequence>MQGRSLKAVNVGPKADARPKPDAINAGPKPDAVNEGPKPESGKCRDKARCGAEAPCKAEARCGAEAQCSKCGAEARCRAKPKSSKCMLDKKVQEMQKQRLMLENSAGHRKEVTLICLRSLWREGGNSVLKSQGAR</sequence>
<feature type="compositionally biased region" description="Basic and acidic residues" evidence="1">
    <location>
        <begin position="37"/>
        <end position="46"/>
    </location>
</feature>
<gene>
    <name evidence="2" type="ORF">CDL15_Pgr016335</name>
</gene>
<dbReference type="AlphaFoldDB" id="A0A218W5T9"/>
<evidence type="ECO:0000313" key="2">
    <source>
        <dbReference type="EMBL" id="OWM68135.1"/>
    </source>
</evidence>
<dbReference type="EMBL" id="MTKT01005171">
    <property type="protein sequence ID" value="OWM68135.1"/>
    <property type="molecule type" value="Genomic_DNA"/>
</dbReference>
<comment type="caution">
    <text evidence="2">The sequence shown here is derived from an EMBL/GenBank/DDBJ whole genome shotgun (WGS) entry which is preliminary data.</text>
</comment>
<accession>A0A218W5T9</accession>
<proteinExistence type="predicted"/>
<protein>
    <submittedName>
        <fullName evidence="2">Uncharacterized protein</fullName>
    </submittedName>
</protein>
<evidence type="ECO:0000256" key="1">
    <source>
        <dbReference type="SAM" id="MobiDB-lite"/>
    </source>
</evidence>
<evidence type="ECO:0000313" key="3">
    <source>
        <dbReference type="Proteomes" id="UP000197138"/>
    </source>
</evidence>
<feature type="region of interest" description="Disordered" evidence="1">
    <location>
        <begin position="1"/>
        <end position="46"/>
    </location>
</feature>
<name>A0A218W5T9_PUNGR</name>
<dbReference type="Proteomes" id="UP000197138">
    <property type="component" value="Unassembled WGS sequence"/>
</dbReference>
<reference evidence="3" key="1">
    <citation type="journal article" date="2017" name="Plant J.">
        <title>The pomegranate (Punica granatum L.) genome and the genomics of punicalagin biosynthesis.</title>
        <authorList>
            <person name="Qin G."/>
            <person name="Xu C."/>
            <person name="Ming R."/>
            <person name="Tang H."/>
            <person name="Guyot R."/>
            <person name="Kramer E.M."/>
            <person name="Hu Y."/>
            <person name="Yi X."/>
            <person name="Qi Y."/>
            <person name="Xu X."/>
            <person name="Gao Z."/>
            <person name="Pan H."/>
            <person name="Jian J."/>
            <person name="Tian Y."/>
            <person name="Yue Z."/>
            <person name="Xu Y."/>
        </authorList>
    </citation>
    <scope>NUCLEOTIDE SEQUENCE [LARGE SCALE GENOMIC DNA]</scope>
    <source>
        <strain evidence="3">cv. Dabenzi</strain>
    </source>
</reference>
<organism evidence="2 3">
    <name type="scientific">Punica granatum</name>
    <name type="common">Pomegranate</name>
    <dbReference type="NCBI Taxonomy" id="22663"/>
    <lineage>
        <taxon>Eukaryota</taxon>
        <taxon>Viridiplantae</taxon>
        <taxon>Streptophyta</taxon>
        <taxon>Embryophyta</taxon>
        <taxon>Tracheophyta</taxon>
        <taxon>Spermatophyta</taxon>
        <taxon>Magnoliopsida</taxon>
        <taxon>eudicotyledons</taxon>
        <taxon>Gunneridae</taxon>
        <taxon>Pentapetalae</taxon>
        <taxon>rosids</taxon>
        <taxon>malvids</taxon>
        <taxon>Myrtales</taxon>
        <taxon>Lythraceae</taxon>
        <taxon>Punica</taxon>
    </lineage>
</organism>